<protein>
    <submittedName>
        <fullName evidence="2">Uncharacterized protein</fullName>
    </submittedName>
</protein>
<accession>A0ABD0ZDM1</accession>
<dbReference type="EMBL" id="JBFDAA010000001">
    <property type="protein sequence ID" value="KAL1140383.1"/>
    <property type="molecule type" value="Genomic_DNA"/>
</dbReference>
<evidence type="ECO:0000256" key="1">
    <source>
        <dbReference type="SAM" id="Phobius"/>
    </source>
</evidence>
<sequence length="167" mass="18112">MAYGSSGRTCSKGALSVMFFVIVVTCPATSRLVAANASSTDPVNCDRVRYTFEEKGLYLDTPKDMNGLKSDWRPPFRVAPPSVHLDRKGIDDVEPSGTLLMENPKFEVAIATEEPLCGLKCPRLDAALVSELRSFNGSFVRLAGVVFQFFAASSSFIEVLALVLTVP</sequence>
<organism evidence="2 3">
    <name type="scientific">Ranatra chinensis</name>
    <dbReference type="NCBI Taxonomy" id="642074"/>
    <lineage>
        <taxon>Eukaryota</taxon>
        <taxon>Metazoa</taxon>
        <taxon>Ecdysozoa</taxon>
        <taxon>Arthropoda</taxon>
        <taxon>Hexapoda</taxon>
        <taxon>Insecta</taxon>
        <taxon>Pterygota</taxon>
        <taxon>Neoptera</taxon>
        <taxon>Paraneoptera</taxon>
        <taxon>Hemiptera</taxon>
        <taxon>Heteroptera</taxon>
        <taxon>Panheteroptera</taxon>
        <taxon>Nepomorpha</taxon>
        <taxon>Nepidae</taxon>
        <taxon>Ranatrinae</taxon>
        <taxon>Ranatra</taxon>
    </lineage>
</organism>
<keyword evidence="3" id="KW-1185">Reference proteome</keyword>
<dbReference type="AlphaFoldDB" id="A0ABD0ZDM1"/>
<evidence type="ECO:0000313" key="3">
    <source>
        <dbReference type="Proteomes" id="UP001558652"/>
    </source>
</evidence>
<dbReference type="Proteomes" id="UP001558652">
    <property type="component" value="Unassembled WGS sequence"/>
</dbReference>
<feature type="transmembrane region" description="Helical" evidence="1">
    <location>
        <begin position="142"/>
        <end position="164"/>
    </location>
</feature>
<comment type="caution">
    <text evidence="2">The sequence shown here is derived from an EMBL/GenBank/DDBJ whole genome shotgun (WGS) entry which is preliminary data.</text>
</comment>
<keyword evidence="1" id="KW-1133">Transmembrane helix</keyword>
<proteinExistence type="predicted"/>
<reference evidence="2 3" key="1">
    <citation type="submission" date="2024-07" db="EMBL/GenBank/DDBJ databases">
        <title>Chromosome-level genome assembly of the water stick insect Ranatra chinensis (Heteroptera: Nepidae).</title>
        <authorList>
            <person name="Liu X."/>
        </authorList>
    </citation>
    <scope>NUCLEOTIDE SEQUENCE [LARGE SCALE GENOMIC DNA]</scope>
    <source>
        <strain evidence="2">Cailab_2021Rc</strain>
        <tissue evidence="2">Muscle</tissue>
    </source>
</reference>
<name>A0ABD0ZDM1_9HEMI</name>
<evidence type="ECO:0000313" key="2">
    <source>
        <dbReference type="EMBL" id="KAL1140383.1"/>
    </source>
</evidence>
<keyword evidence="1" id="KW-0472">Membrane</keyword>
<gene>
    <name evidence="2" type="ORF">AAG570_000315</name>
</gene>
<keyword evidence="1" id="KW-0812">Transmembrane</keyword>